<proteinExistence type="predicted"/>
<dbReference type="InterPro" id="IPR003607">
    <property type="entry name" value="HD/PDEase_dom"/>
</dbReference>
<dbReference type="EMBL" id="DWVZ01000233">
    <property type="protein sequence ID" value="HJC65074.1"/>
    <property type="molecule type" value="Genomic_DNA"/>
</dbReference>
<dbReference type="InterPro" id="IPR006674">
    <property type="entry name" value="HD_domain"/>
</dbReference>
<evidence type="ECO:0000313" key="2">
    <source>
        <dbReference type="EMBL" id="HJC65074.1"/>
    </source>
</evidence>
<reference evidence="2" key="1">
    <citation type="journal article" date="2021" name="PeerJ">
        <title>Extensive microbial diversity within the chicken gut microbiome revealed by metagenomics and culture.</title>
        <authorList>
            <person name="Gilroy R."/>
            <person name="Ravi A."/>
            <person name="Getino M."/>
            <person name="Pursley I."/>
            <person name="Horton D.L."/>
            <person name="Alikhan N.F."/>
            <person name="Baker D."/>
            <person name="Gharbi K."/>
            <person name="Hall N."/>
            <person name="Watson M."/>
            <person name="Adriaenssens E.M."/>
            <person name="Foster-Nyarko E."/>
            <person name="Jarju S."/>
            <person name="Secka A."/>
            <person name="Antonio M."/>
            <person name="Oren A."/>
            <person name="Chaudhuri R.R."/>
            <person name="La Ragione R."/>
            <person name="Hildebrand F."/>
            <person name="Pallen M.J."/>
        </authorList>
    </citation>
    <scope>NUCLEOTIDE SEQUENCE</scope>
    <source>
        <strain evidence="2">ChiBcec2-3848</strain>
    </source>
</reference>
<reference evidence="2" key="2">
    <citation type="submission" date="2021-04" db="EMBL/GenBank/DDBJ databases">
        <authorList>
            <person name="Gilroy R."/>
        </authorList>
    </citation>
    <scope>NUCLEOTIDE SEQUENCE</scope>
    <source>
        <strain evidence="2">ChiBcec2-3848</strain>
    </source>
</reference>
<comment type="caution">
    <text evidence="2">The sequence shown here is derived from an EMBL/GenBank/DDBJ whole genome shotgun (WGS) entry which is preliminary data.</text>
</comment>
<dbReference type="Pfam" id="PF01966">
    <property type="entry name" value="HD"/>
    <property type="match status" value="1"/>
</dbReference>
<dbReference type="Gene3D" id="1.10.3210.10">
    <property type="entry name" value="Hypothetical protein af1432"/>
    <property type="match status" value="1"/>
</dbReference>
<dbReference type="SUPFAM" id="SSF109604">
    <property type="entry name" value="HD-domain/PDEase-like"/>
    <property type="match status" value="1"/>
</dbReference>
<gene>
    <name evidence="2" type="ORF">H9753_15890</name>
</gene>
<sequence>MLPQRKEALAMLEEASALNPGPWFHHSLVAADCAEKIAARCPGLDAEKAYILGLLHDIGRRYGFSYLRHVIDGYDYLMALGYEEAAKICLSHSFAVKDLSSYVGKQDVTQEQKDRILHFLQTAVYDDYDRLIQVCDSIAMPHGPVDMETRMMDVKKRYGSYPQDKWDKHLELKRYFEEKAGMELDSMVSCSPLSKSSR</sequence>
<dbReference type="Proteomes" id="UP000823886">
    <property type="component" value="Unassembled WGS sequence"/>
</dbReference>
<dbReference type="AlphaFoldDB" id="A0A9D2PRJ2"/>
<feature type="domain" description="HD/PDEase" evidence="1">
    <location>
        <begin position="19"/>
        <end position="150"/>
    </location>
</feature>
<evidence type="ECO:0000259" key="1">
    <source>
        <dbReference type="SMART" id="SM00471"/>
    </source>
</evidence>
<accession>A0A9D2PRJ2</accession>
<dbReference type="CDD" id="cd00077">
    <property type="entry name" value="HDc"/>
    <property type="match status" value="1"/>
</dbReference>
<protein>
    <submittedName>
        <fullName evidence="2">HD domain-containing protein</fullName>
    </submittedName>
</protein>
<evidence type="ECO:0000313" key="3">
    <source>
        <dbReference type="Proteomes" id="UP000823886"/>
    </source>
</evidence>
<organism evidence="2 3">
    <name type="scientific">Candidatus Blautia merdavium</name>
    <dbReference type="NCBI Taxonomy" id="2838494"/>
    <lineage>
        <taxon>Bacteria</taxon>
        <taxon>Bacillati</taxon>
        <taxon>Bacillota</taxon>
        <taxon>Clostridia</taxon>
        <taxon>Lachnospirales</taxon>
        <taxon>Lachnospiraceae</taxon>
        <taxon>Blautia</taxon>
    </lineage>
</organism>
<dbReference type="SMART" id="SM00471">
    <property type="entry name" value="HDc"/>
    <property type="match status" value="1"/>
</dbReference>
<name>A0A9D2PRJ2_9FIRM</name>